<evidence type="ECO:0000256" key="6">
    <source>
        <dbReference type="RuleBase" id="RU003690"/>
    </source>
</evidence>
<dbReference type="PANTHER" id="PTHR10353:SF36">
    <property type="entry name" value="LP05116P"/>
    <property type="match status" value="1"/>
</dbReference>
<dbReference type="PROSITE" id="PS00653">
    <property type="entry name" value="GLYCOSYL_HYDROL_F1_2"/>
    <property type="match status" value="1"/>
</dbReference>
<sequence>MADSDESTPLLLSSTAGETHNYKRFGIAASVMLSGVALLLTSNNNAPSSTVNKAKQQSIKQSSSFPDNFIWGAATSAYQIEGGSSAGGRGPSIWDVWCKQSPNNCNSENANVTDDHFHHWQEDIELMHNMGLKAYRFSISWSRILPTGKAEGTESGDHRYSMTKGINYEGVEFYNRIIDALIAKGIEPFVTFYHWDLPQDLQDEYGGWESTQVIEDFAKYARICFQFFGDRVKYFITINEAWSVAIGGYEGGQKAPGIVSEEQGGTGKPYLIAHHLLLAHARAVNIFREEGYENWYFHGGSNTTGKIGISHSGDYRFPVSRNSTADRKAATRAMEFQIGWLTDPLWFGTYPKSMQQILGKRLPTFTKQEIKLLKGSADFIGLNHYSSMMAAFPTVPPNYSGYWSDQYVTLSDDPSWSKTDMGWNIVPDGAREMLLWLDKRYKHPLIFVTENGMAAYEPDLEHSLQDTSRRDYLEGYIRGFGQALSQDVNLGGYFAWSLMDNFEWEYGFSKRFGLVHVNYTTLVRTPKLSADWYRSTIESNGANISMD</sequence>
<dbReference type="InterPro" id="IPR001360">
    <property type="entry name" value="Glyco_hydro_1"/>
</dbReference>
<dbReference type="InterPro" id="IPR017853">
    <property type="entry name" value="GH"/>
</dbReference>
<evidence type="ECO:0000256" key="5">
    <source>
        <dbReference type="PROSITE-ProRule" id="PRU10055"/>
    </source>
</evidence>
<dbReference type="SUPFAM" id="SSF51445">
    <property type="entry name" value="(Trans)glycosidases"/>
    <property type="match status" value="1"/>
</dbReference>
<name>A0ABD3Q804_9STRA</name>
<keyword evidence="9" id="KW-1185">Reference proteome</keyword>
<keyword evidence="3 7" id="KW-0378">Hydrolase</keyword>
<dbReference type="GO" id="GO:0016798">
    <property type="term" value="F:hydrolase activity, acting on glycosyl bonds"/>
    <property type="evidence" value="ECO:0007669"/>
    <property type="project" value="UniProtKB-KW"/>
</dbReference>
<evidence type="ECO:0000256" key="7">
    <source>
        <dbReference type="RuleBase" id="RU004468"/>
    </source>
</evidence>
<comment type="caution">
    <text evidence="8">The sequence shown here is derived from an EMBL/GenBank/DDBJ whole genome shotgun (WGS) entry which is preliminary data.</text>
</comment>
<gene>
    <name evidence="8" type="ORF">ACHAWO_010482</name>
</gene>
<evidence type="ECO:0000256" key="1">
    <source>
        <dbReference type="ARBA" id="ARBA00010838"/>
    </source>
</evidence>
<dbReference type="AlphaFoldDB" id="A0ABD3Q804"/>
<dbReference type="PROSITE" id="PS00572">
    <property type="entry name" value="GLYCOSYL_HYDROL_F1_1"/>
    <property type="match status" value="1"/>
</dbReference>
<dbReference type="Pfam" id="PF00232">
    <property type="entry name" value="Glyco_hydro_1"/>
    <property type="match status" value="1"/>
</dbReference>
<evidence type="ECO:0000256" key="2">
    <source>
        <dbReference type="ARBA" id="ARBA00012744"/>
    </source>
</evidence>
<reference evidence="8 9" key="1">
    <citation type="submission" date="2024-10" db="EMBL/GenBank/DDBJ databases">
        <title>Updated reference genomes for cyclostephanoid diatoms.</title>
        <authorList>
            <person name="Roberts W.R."/>
            <person name="Alverson A.J."/>
        </authorList>
    </citation>
    <scope>NUCLEOTIDE SEQUENCE [LARGE SCALE GENOMIC DNA]</scope>
    <source>
        <strain evidence="8 9">AJA010-31</strain>
    </source>
</reference>
<proteinExistence type="inferred from homology"/>
<dbReference type="EMBL" id="JALLPJ020000299">
    <property type="protein sequence ID" value="KAL3796202.1"/>
    <property type="molecule type" value="Genomic_DNA"/>
</dbReference>
<evidence type="ECO:0000256" key="3">
    <source>
        <dbReference type="ARBA" id="ARBA00022801"/>
    </source>
</evidence>
<evidence type="ECO:0000313" key="9">
    <source>
        <dbReference type="Proteomes" id="UP001530400"/>
    </source>
</evidence>
<evidence type="ECO:0000256" key="4">
    <source>
        <dbReference type="ARBA" id="ARBA00023295"/>
    </source>
</evidence>
<evidence type="ECO:0000313" key="8">
    <source>
        <dbReference type="EMBL" id="KAL3796202.1"/>
    </source>
</evidence>
<dbReference type="PRINTS" id="PR00131">
    <property type="entry name" value="GLHYDRLASE1"/>
</dbReference>
<dbReference type="InterPro" id="IPR018120">
    <property type="entry name" value="Glyco_hydro_1_AS"/>
</dbReference>
<feature type="active site" description="Nucleophile" evidence="5">
    <location>
        <position position="450"/>
    </location>
</feature>
<dbReference type="FunFam" id="3.20.20.80:FF:000041">
    <property type="entry name" value="Beta-glucosidase 7"/>
    <property type="match status" value="1"/>
</dbReference>
<dbReference type="PANTHER" id="PTHR10353">
    <property type="entry name" value="GLYCOSYL HYDROLASE"/>
    <property type="match status" value="1"/>
</dbReference>
<dbReference type="Gene3D" id="3.20.20.80">
    <property type="entry name" value="Glycosidases"/>
    <property type="match status" value="1"/>
</dbReference>
<keyword evidence="4 7" id="KW-0326">Glycosidase</keyword>
<dbReference type="Proteomes" id="UP001530400">
    <property type="component" value="Unassembled WGS sequence"/>
</dbReference>
<organism evidence="8 9">
    <name type="scientific">Cyclotella atomus</name>
    <dbReference type="NCBI Taxonomy" id="382360"/>
    <lineage>
        <taxon>Eukaryota</taxon>
        <taxon>Sar</taxon>
        <taxon>Stramenopiles</taxon>
        <taxon>Ochrophyta</taxon>
        <taxon>Bacillariophyta</taxon>
        <taxon>Coscinodiscophyceae</taxon>
        <taxon>Thalassiosirophycidae</taxon>
        <taxon>Stephanodiscales</taxon>
        <taxon>Stephanodiscaceae</taxon>
        <taxon>Cyclotella</taxon>
    </lineage>
</organism>
<comment type="similarity">
    <text evidence="1 6">Belongs to the glycosyl hydrolase 1 family.</text>
</comment>
<protein>
    <recommendedName>
        <fullName evidence="2">beta-glucosidase</fullName>
        <ecNumber evidence="2">3.2.1.21</ecNumber>
    </recommendedName>
</protein>
<dbReference type="InterPro" id="IPR033132">
    <property type="entry name" value="GH_1_N_CS"/>
</dbReference>
<dbReference type="EC" id="3.2.1.21" evidence="2"/>
<accession>A0ABD3Q804</accession>